<proteinExistence type="predicted"/>
<dbReference type="OrthoDB" id="68455at2759"/>
<gene>
    <name evidence="3" type="primary">Aste57867_14226</name>
    <name evidence="2" type="ORF">As57867_014175</name>
    <name evidence="3" type="ORF">ASTE57867_14226</name>
</gene>
<feature type="compositionally biased region" description="Basic and acidic residues" evidence="1">
    <location>
        <begin position="11"/>
        <end position="25"/>
    </location>
</feature>
<keyword evidence="4" id="KW-1185">Reference proteome</keyword>
<dbReference type="Proteomes" id="UP000332933">
    <property type="component" value="Unassembled WGS sequence"/>
</dbReference>
<sequence length="385" mass="45401">MRSKKAAAARIDVDAERDMEKDESNRLKKRDYMRNLMRQYRSEEKKEVGVLKMQITELQAELARRKHVIAATLPPPSQRALLIPWKDVATALRDERQDVEFEHRSLKVRAKELKTLVHLMKQWVSANVTRSALDGVPTSWQNVSLQTNPHSRILGKEWITKHMYHNTDRMFARFVYPDITSTKEFYDFDFEATETHLQYYHRRQYVVDVPMAFMLSAYKQHLCSVLMMDWFGFKEKTTLKEMSGNTTLHQLLTPEDDEWMNLVTGEFHEENGRCVFVIQQIEDDEAAPMDKPQRKRMIWLDMRPLPNGKTKVRVLYKFTQIVKPTGFVSIDEEAADWGCDLHQVADEKKEDMFRQYGVKMLTTLNANHQRKMNDYLTRMMTASPL</sequence>
<evidence type="ECO:0000313" key="3">
    <source>
        <dbReference type="EMBL" id="VFT91051.1"/>
    </source>
</evidence>
<evidence type="ECO:0000256" key="1">
    <source>
        <dbReference type="SAM" id="MobiDB-lite"/>
    </source>
</evidence>
<organism evidence="3 4">
    <name type="scientific">Aphanomyces stellatus</name>
    <dbReference type="NCBI Taxonomy" id="120398"/>
    <lineage>
        <taxon>Eukaryota</taxon>
        <taxon>Sar</taxon>
        <taxon>Stramenopiles</taxon>
        <taxon>Oomycota</taxon>
        <taxon>Saprolegniomycetes</taxon>
        <taxon>Saprolegniales</taxon>
        <taxon>Verrucalvaceae</taxon>
        <taxon>Aphanomyces</taxon>
    </lineage>
</organism>
<evidence type="ECO:0000313" key="2">
    <source>
        <dbReference type="EMBL" id="KAF0694920.1"/>
    </source>
</evidence>
<reference evidence="2" key="2">
    <citation type="submission" date="2019-06" db="EMBL/GenBank/DDBJ databases">
        <title>Genomics analysis of Aphanomyces spp. identifies a new class of oomycete effector associated with host adaptation.</title>
        <authorList>
            <person name="Gaulin E."/>
        </authorList>
    </citation>
    <scope>NUCLEOTIDE SEQUENCE</scope>
    <source>
        <strain evidence="2">CBS 578.67</strain>
    </source>
</reference>
<dbReference type="EMBL" id="CAADRA010005552">
    <property type="protein sequence ID" value="VFT91051.1"/>
    <property type="molecule type" value="Genomic_DNA"/>
</dbReference>
<name>A0A485L2C9_9STRA</name>
<protein>
    <submittedName>
        <fullName evidence="3">Aste57867_14226 protein</fullName>
    </submittedName>
</protein>
<accession>A0A485L2C9</accession>
<feature type="region of interest" description="Disordered" evidence="1">
    <location>
        <begin position="1"/>
        <end position="25"/>
    </location>
</feature>
<evidence type="ECO:0000313" key="4">
    <source>
        <dbReference type="Proteomes" id="UP000332933"/>
    </source>
</evidence>
<dbReference type="AlphaFoldDB" id="A0A485L2C9"/>
<dbReference type="EMBL" id="VJMH01005531">
    <property type="protein sequence ID" value="KAF0694920.1"/>
    <property type="molecule type" value="Genomic_DNA"/>
</dbReference>
<reference evidence="3 4" key="1">
    <citation type="submission" date="2019-03" db="EMBL/GenBank/DDBJ databases">
        <authorList>
            <person name="Gaulin E."/>
            <person name="Dumas B."/>
        </authorList>
    </citation>
    <scope>NUCLEOTIDE SEQUENCE [LARGE SCALE GENOMIC DNA]</scope>
    <source>
        <strain evidence="3">CBS 568.67</strain>
    </source>
</reference>